<name>A0A812P0G5_9DINO</name>
<dbReference type="InterPro" id="IPR018247">
    <property type="entry name" value="EF_Hand_1_Ca_BS"/>
</dbReference>
<comment type="caution">
    <text evidence="3">The sequence shown here is derived from an EMBL/GenBank/DDBJ whole genome shotgun (WGS) entry which is preliminary data.</text>
</comment>
<evidence type="ECO:0000256" key="1">
    <source>
        <dbReference type="ARBA" id="ARBA00022837"/>
    </source>
</evidence>
<dbReference type="SMART" id="SM00054">
    <property type="entry name" value="EFh"/>
    <property type="match status" value="2"/>
</dbReference>
<keyword evidence="1" id="KW-0106">Calcium</keyword>
<evidence type="ECO:0000313" key="4">
    <source>
        <dbReference type="Proteomes" id="UP000604046"/>
    </source>
</evidence>
<protein>
    <submittedName>
        <fullName evidence="3">Scn11a protein</fullName>
    </submittedName>
</protein>
<dbReference type="GO" id="GO:0005509">
    <property type="term" value="F:calcium ion binding"/>
    <property type="evidence" value="ECO:0007669"/>
    <property type="project" value="InterPro"/>
</dbReference>
<evidence type="ECO:0000259" key="2">
    <source>
        <dbReference type="PROSITE" id="PS50222"/>
    </source>
</evidence>
<dbReference type="InterPro" id="IPR002048">
    <property type="entry name" value="EF_hand_dom"/>
</dbReference>
<dbReference type="OrthoDB" id="425798at2759"/>
<gene>
    <name evidence="3" type="primary">Scn11a</name>
    <name evidence="3" type="ORF">SNAT2548_LOCUS17553</name>
</gene>
<accession>A0A812P0G5</accession>
<keyword evidence="4" id="KW-1185">Reference proteome</keyword>
<feature type="domain" description="EF-hand" evidence="2">
    <location>
        <begin position="19"/>
        <end position="54"/>
    </location>
</feature>
<dbReference type="PROSITE" id="PS50222">
    <property type="entry name" value="EF_HAND_2"/>
    <property type="match status" value="2"/>
</dbReference>
<dbReference type="AlphaFoldDB" id="A0A812P0G5"/>
<proteinExistence type="predicted"/>
<dbReference type="Proteomes" id="UP000604046">
    <property type="component" value="Unassembled WGS sequence"/>
</dbReference>
<dbReference type="Pfam" id="PF13202">
    <property type="entry name" value="EF-hand_5"/>
    <property type="match status" value="1"/>
</dbReference>
<dbReference type="PROSITE" id="PS00018">
    <property type="entry name" value="EF_HAND_1"/>
    <property type="match status" value="2"/>
</dbReference>
<sequence length="153" mass="17381">MAAADREQMVVEMLREKDKLMKEFQHCFDEMDTNGSGEIEFEELEELLENPGMQAYLSHLHISTSGAWNIFKLLDKDETGSVSLPEFVEGLLSLKGLSKTVDIAALQYDVKKMNVVLRDFMEYVESEFTKLGQLLPDKSSEKSMGDNALDMDM</sequence>
<organism evidence="3 4">
    <name type="scientific">Symbiodinium natans</name>
    <dbReference type="NCBI Taxonomy" id="878477"/>
    <lineage>
        <taxon>Eukaryota</taxon>
        <taxon>Sar</taxon>
        <taxon>Alveolata</taxon>
        <taxon>Dinophyceae</taxon>
        <taxon>Suessiales</taxon>
        <taxon>Symbiodiniaceae</taxon>
        <taxon>Symbiodinium</taxon>
    </lineage>
</organism>
<dbReference type="Gene3D" id="1.10.238.10">
    <property type="entry name" value="EF-hand"/>
    <property type="match status" value="1"/>
</dbReference>
<reference evidence="3" key="1">
    <citation type="submission" date="2021-02" db="EMBL/GenBank/DDBJ databases">
        <authorList>
            <person name="Dougan E. K."/>
            <person name="Rhodes N."/>
            <person name="Thang M."/>
            <person name="Chan C."/>
        </authorList>
    </citation>
    <scope>NUCLEOTIDE SEQUENCE</scope>
</reference>
<dbReference type="SUPFAM" id="SSF47473">
    <property type="entry name" value="EF-hand"/>
    <property type="match status" value="1"/>
</dbReference>
<dbReference type="EMBL" id="CAJNDS010002115">
    <property type="protein sequence ID" value="CAE7335592.1"/>
    <property type="molecule type" value="Genomic_DNA"/>
</dbReference>
<dbReference type="InterPro" id="IPR011992">
    <property type="entry name" value="EF-hand-dom_pair"/>
</dbReference>
<feature type="domain" description="EF-hand" evidence="2">
    <location>
        <begin position="62"/>
        <end position="97"/>
    </location>
</feature>
<evidence type="ECO:0000313" key="3">
    <source>
        <dbReference type="EMBL" id="CAE7335592.1"/>
    </source>
</evidence>